<evidence type="ECO:0000313" key="3">
    <source>
        <dbReference type="Proteomes" id="UP000038040"/>
    </source>
</evidence>
<organism evidence="3 5">
    <name type="scientific">Dracunculus medinensis</name>
    <name type="common">Guinea worm</name>
    <dbReference type="NCBI Taxonomy" id="318479"/>
    <lineage>
        <taxon>Eukaryota</taxon>
        <taxon>Metazoa</taxon>
        <taxon>Ecdysozoa</taxon>
        <taxon>Nematoda</taxon>
        <taxon>Chromadorea</taxon>
        <taxon>Rhabditida</taxon>
        <taxon>Spirurina</taxon>
        <taxon>Dracunculoidea</taxon>
        <taxon>Dracunculidae</taxon>
        <taxon>Dracunculus</taxon>
    </lineage>
</organism>
<proteinExistence type="predicted"/>
<name>A0A0N4UGS5_DRAME</name>
<feature type="domain" description="Fibronectin type-III" evidence="1">
    <location>
        <begin position="242"/>
        <end position="364"/>
    </location>
</feature>
<dbReference type="Proteomes" id="UP000038040">
    <property type="component" value="Unplaced"/>
</dbReference>
<evidence type="ECO:0000313" key="2">
    <source>
        <dbReference type="EMBL" id="VDN59763.1"/>
    </source>
</evidence>
<reference evidence="2 4" key="2">
    <citation type="submission" date="2018-11" db="EMBL/GenBank/DDBJ databases">
        <authorList>
            <consortium name="Pathogen Informatics"/>
        </authorList>
    </citation>
    <scope>NUCLEOTIDE SEQUENCE [LARGE SCALE GENOMIC DNA]</scope>
</reference>
<accession>A0A0N4UGS5</accession>
<evidence type="ECO:0000313" key="4">
    <source>
        <dbReference type="Proteomes" id="UP000274756"/>
    </source>
</evidence>
<dbReference type="WBParaSite" id="DME_0000671001-mRNA-1">
    <property type="protein sequence ID" value="DME_0000671001-mRNA-1"/>
    <property type="gene ID" value="DME_0000671001"/>
</dbReference>
<evidence type="ECO:0000259" key="1">
    <source>
        <dbReference type="Pfam" id="PF24221"/>
    </source>
</evidence>
<dbReference type="AlphaFoldDB" id="A0A0N4UGS5"/>
<dbReference type="Pfam" id="PF24221">
    <property type="entry name" value="Fn3_nematode"/>
    <property type="match status" value="1"/>
</dbReference>
<dbReference type="OrthoDB" id="5866024at2759"/>
<reference evidence="5" key="1">
    <citation type="submission" date="2017-02" db="UniProtKB">
        <authorList>
            <consortium name="WormBaseParasite"/>
        </authorList>
    </citation>
    <scope>IDENTIFICATION</scope>
</reference>
<dbReference type="InterPro" id="IPR057131">
    <property type="entry name" value="Fn3_nem"/>
</dbReference>
<evidence type="ECO:0000313" key="5">
    <source>
        <dbReference type="WBParaSite" id="DME_0000671001-mRNA-1"/>
    </source>
</evidence>
<keyword evidence="4" id="KW-1185">Reference proteome</keyword>
<dbReference type="Proteomes" id="UP000274756">
    <property type="component" value="Unassembled WGS sequence"/>
</dbReference>
<sequence>MIKGKLKKKKNNESDKLDKCEFSREKRMVEDIVPAKTNYIDAHKIRIAIDAVENAFMYIFEISAVSTSANEWIFAGASSLPEMVFAIPDPCRDYQFRIIVIVRSLDPRHPIIVYRPRAIPVNLPEFVINVDEVVTEEMTFNDVEKNIVVYVKWKIPRGYKDSDIYGYESPAVYPIQCHSPEDELPTPSIEMFSGGGRMRISLPAEILKEKCRLWVEVRILPKCLRLEPFSIQQSVELDCDKFRSNIIDVWGANGNATVMWKSVNGFGKPIYYHIRYGPANMQGTPPLVSWKISSLKEEKAPGNVSIINFLVDKDIEYGIQVCGVYNEQKQMPKFELVRVTPFICISCGINASESFGSCGECSKIEGPLLVSRRCHPGGGIGCTTSVNSTKFAFGHISSIGSVLEKGHANYSKNSIFTPANSTLFKQLSVNIASVSSNSSVQPLIQKLTFPFDIS</sequence>
<dbReference type="EMBL" id="UYYG01001189">
    <property type="protein sequence ID" value="VDN59763.1"/>
    <property type="molecule type" value="Genomic_DNA"/>
</dbReference>
<gene>
    <name evidence="2" type="ORF">DME_LOCUS9736</name>
</gene>
<protein>
    <submittedName>
        <fullName evidence="5">Ig-like domain-containing protein</fullName>
    </submittedName>
</protein>